<proteinExistence type="predicted"/>
<dbReference type="AlphaFoldDB" id="A0A6A6W2V8"/>
<keyword evidence="3" id="KW-1185">Reference proteome</keyword>
<feature type="transmembrane region" description="Helical" evidence="1">
    <location>
        <begin position="12"/>
        <end position="33"/>
    </location>
</feature>
<organism evidence="2 3">
    <name type="scientific">Pseudovirgaria hyperparasitica</name>
    <dbReference type="NCBI Taxonomy" id="470096"/>
    <lineage>
        <taxon>Eukaryota</taxon>
        <taxon>Fungi</taxon>
        <taxon>Dikarya</taxon>
        <taxon>Ascomycota</taxon>
        <taxon>Pezizomycotina</taxon>
        <taxon>Dothideomycetes</taxon>
        <taxon>Dothideomycetes incertae sedis</taxon>
        <taxon>Acrospermales</taxon>
        <taxon>Acrospermaceae</taxon>
        <taxon>Pseudovirgaria</taxon>
    </lineage>
</organism>
<protein>
    <submittedName>
        <fullName evidence="2">Uncharacterized protein</fullName>
    </submittedName>
</protein>
<gene>
    <name evidence="2" type="ORF">EJ05DRAFT_47222</name>
</gene>
<evidence type="ECO:0000313" key="3">
    <source>
        <dbReference type="Proteomes" id="UP000799437"/>
    </source>
</evidence>
<sequence length="270" mass="30146">MPRLKHLHRRSVSISGGLSEFFFIACIVGLAGVPNTMHTCTPTGPECLCALSRLAYPHPVSSGETARHASRSIMPEPVGRCRGLFWQGEGEQNFTFLFNHAFWLASWAAHRGLTRRSAAQHVTLECIHYRPRCSTTKRLSKRMPCLSIVPCFTSGQNDVRRHATYPSIDVRFSMPTTGSPFPCHVVAFSQPYLALPVLPVMLVMNPTVLPAGISDLGHYRAFRTWFSIKCYEKHSTPFSTFHFACTRGLVGGCGVARRLGLHWVHFLVGY</sequence>
<accession>A0A6A6W2V8</accession>
<dbReference type="EMBL" id="ML996574">
    <property type="protein sequence ID" value="KAF2756895.1"/>
    <property type="molecule type" value="Genomic_DNA"/>
</dbReference>
<evidence type="ECO:0000313" key="2">
    <source>
        <dbReference type="EMBL" id="KAF2756895.1"/>
    </source>
</evidence>
<keyword evidence="1" id="KW-1133">Transmembrane helix</keyword>
<dbReference type="Proteomes" id="UP000799437">
    <property type="component" value="Unassembled WGS sequence"/>
</dbReference>
<keyword evidence="1" id="KW-0472">Membrane</keyword>
<name>A0A6A6W2V8_9PEZI</name>
<evidence type="ECO:0000256" key="1">
    <source>
        <dbReference type="SAM" id="Phobius"/>
    </source>
</evidence>
<dbReference type="RefSeq" id="XP_033599346.1">
    <property type="nucleotide sequence ID" value="XM_033743140.1"/>
</dbReference>
<dbReference type="GeneID" id="54484194"/>
<reference evidence="2" key="1">
    <citation type="journal article" date="2020" name="Stud. Mycol.">
        <title>101 Dothideomycetes genomes: a test case for predicting lifestyles and emergence of pathogens.</title>
        <authorList>
            <person name="Haridas S."/>
            <person name="Albert R."/>
            <person name="Binder M."/>
            <person name="Bloem J."/>
            <person name="Labutti K."/>
            <person name="Salamov A."/>
            <person name="Andreopoulos B."/>
            <person name="Baker S."/>
            <person name="Barry K."/>
            <person name="Bills G."/>
            <person name="Bluhm B."/>
            <person name="Cannon C."/>
            <person name="Castanera R."/>
            <person name="Culley D."/>
            <person name="Daum C."/>
            <person name="Ezra D."/>
            <person name="Gonzalez J."/>
            <person name="Henrissat B."/>
            <person name="Kuo A."/>
            <person name="Liang C."/>
            <person name="Lipzen A."/>
            <person name="Lutzoni F."/>
            <person name="Magnuson J."/>
            <person name="Mondo S."/>
            <person name="Nolan M."/>
            <person name="Ohm R."/>
            <person name="Pangilinan J."/>
            <person name="Park H.-J."/>
            <person name="Ramirez L."/>
            <person name="Alfaro M."/>
            <person name="Sun H."/>
            <person name="Tritt A."/>
            <person name="Yoshinaga Y."/>
            <person name="Zwiers L.-H."/>
            <person name="Turgeon B."/>
            <person name="Goodwin S."/>
            <person name="Spatafora J."/>
            <person name="Crous P."/>
            <person name="Grigoriev I."/>
        </authorList>
    </citation>
    <scope>NUCLEOTIDE SEQUENCE</scope>
    <source>
        <strain evidence="2">CBS 121739</strain>
    </source>
</reference>
<keyword evidence="1" id="KW-0812">Transmembrane</keyword>